<dbReference type="STRING" id="1797535.A2744_04335"/>
<organism evidence="2 3">
    <name type="scientific">Candidatus Buchananbacteria bacterium RIFCSPHIGHO2_01_FULL_44_11</name>
    <dbReference type="NCBI Taxonomy" id="1797535"/>
    <lineage>
        <taxon>Bacteria</taxon>
        <taxon>Candidatus Buchananiibacteriota</taxon>
    </lineage>
</organism>
<dbReference type="Proteomes" id="UP000178240">
    <property type="component" value="Unassembled WGS sequence"/>
</dbReference>
<sequence length="119" mass="13198">MSKFFHLAKAMSRQPKPKIKSAKLIKFNVQVLNSVILTLVIFLGVTYLVQINGLVSQGYQIKDLEVEISQLQQAADDLRLESLGLQSMDNVQGKISQLNMVEAGPVEYLQVTPLVAVAR</sequence>
<protein>
    <recommendedName>
        <fullName evidence="4">Cell division protein FtsL</fullName>
    </recommendedName>
</protein>
<evidence type="ECO:0008006" key="4">
    <source>
        <dbReference type="Google" id="ProtNLM"/>
    </source>
</evidence>
<reference evidence="2 3" key="1">
    <citation type="journal article" date="2016" name="Nat. Commun.">
        <title>Thousands of microbial genomes shed light on interconnected biogeochemical processes in an aquifer system.</title>
        <authorList>
            <person name="Anantharaman K."/>
            <person name="Brown C.T."/>
            <person name="Hug L.A."/>
            <person name="Sharon I."/>
            <person name="Castelle C.J."/>
            <person name="Probst A.J."/>
            <person name="Thomas B.C."/>
            <person name="Singh A."/>
            <person name="Wilkins M.J."/>
            <person name="Karaoz U."/>
            <person name="Brodie E.L."/>
            <person name="Williams K.H."/>
            <person name="Hubbard S.S."/>
            <person name="Banfield J.F."/>
        </authorList>
    </citation>
    <scope>NUCLEOTIDE SEQUENCE [LARGE SCALE GENOMIC DNA]</scope>
</reference>
<keyword evidence="1" id="KW-1133">Transmembrane helix</keyword>
<dbReference type="AlphaFoldDB" id="A0A1G1XZP7"/>
<name>A0A1G1XZP7_9BACT</name>
<keyword evidence="1" id="KW-0812">Transmembrane</keyword>
<keyword evidence="1" id="KW-0472">Membrane</keyword>
<dbReference type="EMBL" id="MHIE01000021">
    <property type="protein sequence ID" value="OGY45404.1"/>
    <property type="molecule type" value="Genomic_DNA"/>
</dbReference>
<comment type="caution">
    <text evidence="2">The sequence shown here is derived from an EMBL/GenBank/DDBJ whole genome shotgun (WGS) entry which is preliminary data.</text>
</comment>
<evidence type="ECO:0000313" key="3">
    <source>
        <dbReference type="Proteomes" id="UP000178240"/>
    </source>
</evidence>
<feature type="transmembrane region" description="Helical" evidence="1">
    <location>
        <begin position="27"/>
        <end position="49"/>
    </location>
</feature>
<evidence type="ECO:0000256" key="1">
    <source>
        <dbReference type="SAM" id="Phobius"/>
    </source>
</evidence>
<evidence type="ECO:0000313" key="2">
    <source>
        <dbReference type="EMBL" id="OGY45404.1"/>
    </source>
</evidence>
<accession>A0A1G1XZP7</accession>
<proteinExistence type="predicted"/>
<gene>
    <name evidence="2" type="ORF">A2744_04335</name>
</gene>